<dbReference type="AlphaFoldDB" id="D2V5T4"/>
<dbReference type="InterPro" id="IPR000796">
    <property type="entry name" value="Asp_trans"/>
</dbReference>
<evidence type="ECO:0000256" key="8">
    <source>
        <dbReference type="RuleBase" id="RU000480"/>
    </source>
</evidence>
<dbReference type="Pfam" id="PF00155">
    <property type="entry name" value="Aminotran_1_2"/>
    <property type="match status" value="1"/>
</dbReference>
<dbReference type="InParanoid" id="D2V5T4"/>
<dbReference type="GO" id="GO:0006520">
    <property type="term" value="P:amino acid metabolic process"/>
    <property type="evidence" value="ECO:0007669"/>
    <property type="project" value="InterPro"/>
</dbReference>
<dbReference type="InterPro" id="IPR004839">
    <property type="entry name" value="Aminotransferase_I/II_large"/>
</dbReference>
<evidence type="ECO:0000313" key="10">
    <source>
        <dbReference type="EMBL" id="EFC47850.1"/>
    </source>
</evidence>
<comment type="similarity">
    <text evidence="2">Belongs to the class-I pyridoxal-phosphate-dependent aminotransferase family.</text>
</comment>
<dbReference type="OrthoDB" id="6752799at2759"/>
<dbReference type="PANTHER" id="PTHR11879:SF22">
    <property type="entry name" value="ASPARTATE AMINOTRANSFERASE, MITOCHONDRIAL"/>
    <property type="match status" value="1"/>
</dbReference>
<dbReference type="NCBIfam" id="NF006719">
    <property type="entry name" value="PRK09257.1"/>
    <property type="match status" value="1"/>
</dbReference>
<feature type="domain" description="Aminotransferase class I/classII large" evidence="9">
    <location>
        <begin position="101"/>
        <end position="468"/>
    </location>
</feature>
<protein>
    <recommendedName>
        <fullName evidence="8">Aspartate aminotransferase</fullName>
        <ecNumber evidence="8">2.6.1.1</ecNumber>
    </recommendedName>
</protein>
<dbReference type="FunFam" id="3.90.1150.10:FF:000001">
    <property type="entry name" value="Aspartate aminotransferase"/>
    <property type="match status" value="1"/>
</dbReference>
<dbReference type="InterPro" id="IPR004838">
    <property type="entry name" value="NHTrfase_class1_PyrdxlP-BS"/>
</dbReference>
<evidence type="ECO:0000256" key="4">
    <source>
        <dbReference type="ARBA" id="ARBA00022576"/>
    </source>
</evidence>
<dbReference type="EC" id="2.6.1.1" evidence="8"/>
<dbReference type="PANTHER" id="PTHR11879">
    <property type="entry name" value="ASPARTATE AMINOTRANSFERASE"/>
    <property type="match status" value="1"/>
</dbReference>
<evidence type="ECO:0000256" key="3">
    <source>
        <dbReference type="ARBA" id="ARBA00011738"/>
    </source>
</evidence>
<dbReference type="RefSeq" id="XP_002680594.1">
    <property type="nucleotide sequence ID" value="XM_002680548.1"/>
</dbReference>
<dbReference type="GeneID" id="8849264"/>
<evidence type="ECO:0000256" key="6">
    <source>
        <dbReference type="ARBA" id="ARBA00022898"/>
    </source>
</evidence>
<sequence length="475" mass="53082">MVNQSNNNNNSNRRIEMIAHHIAPGSLSHDESINSSSSLDFLNQKKSLLSDSIDYEQQSFLYSNTTAASNKMTSIFGTIPTAPRDPILGLSEAFKEDTSPSKVNLGVGAYRTEEGKPLVLNVVKKVEQKILEQNLDKEYIPQDGLEAFKKVSPKLMFGENCKALQEGRIVCVQSISGTGALRLGIEFIAKFLPAGTALYVSNPTWINHIQICQSAGVPVGYYRYFDNKTNGLAFNDMIHDLKTIPNKSVVLLHSCAHNPTGVDPTPEQWSIIADVMQEKGHFTFFDSAYQGFASGDLDKDAAAIRMFVDRGIEMLASQSYAKNFGLYGERIGALNIVVNNVETAKQIQSQMKVIVRCLYSSPPLQGARIVAMTLSNPEYFAEWKKELIMMSDRIKEMRQLLFDALKKRNTPGNWNHILEQIGMFSFTGLQKKHVAVLIEKYHIYLTDNGRISMCGLNRKNVEYVADAIDFVVRNV</sequence>
<keyword evidence="11" id="KW-1185">Reference proteome</keyword>
<dbReference type="eggNOG" id="KOG1411">
    <property type="taxonomic scope" value="Eukaryota"/>
</dbReference>
<dbReference type="KEGG" id="ngr:NAEGRDRAFT_83004"/>
<reference evidence="10 11" key="1">
    <citation type="journal article" date="2010" name="Cell">
        <title>The genome of Naegleria gruberi illuminates early eukaryotic versatility.</title>
        <authorList>
            <person name="Fritz-Laylin L.K."/>
            <person name="Prochnik S.E."/>
            <person name="Ginger M.L."/>
            <person name="Dacks J.B."/>
            <person name="Carpenter M.L."/>
            <person name="Field M.C."/>
            <person name="Kuo A."/>
            <person name="Paredez A."/>
            <person name="Chapman J."/>
            <person name="Pham J."/>
            <person name="Shu S."/>
            <person name="Neupane R."/>
            <person name="Cipriano M."/>
            <person name="Mancuso J."/>
            <person name="Tu H."/>
            <person name="Salamov A."/>
            <person name="Lindquist E."/>
            <person name="Shapiro H."/>
            <person name="Lucas S."/>
            <person name="Grigoriev I.V."/>
            <person name="Cande W.Z."/>
            <person name="Fulton C."/>
            <person name="Rokhsar D.S."/>
            <person name="Dawson S.C."/>
        </authorList>
    </citation>
    <scope>NUCLEOTIDE SEQUENCE [LARGE SCALE GENOMIC DNA]</scope>
    <source>
        <strain evidence="10 11">NEG-M</strain>
    </source>
</reference>
<comment type="catalytic activity">
    <reaction evidence="7 8">
        <text>L-aspartate + 2-oxoglutarate = oxaloacetate + L-glutamate</text>
        <dbReference type="Rhea" id="RHEA:21824"/>
        <dbReference type="ChEBI" id="CHEBI:16452"/>
        <dbReference type="ChEBI" id="CHEBI:16810"/>
        <dbReference type="ChEBI" id="CHEBI:29985"/>
        <dbReference type="ChEBI" id="CHEBI:29991"/>
        <dbReference type="EC" id="2.6.1.1"/>
    </reaction>
</comment>
<comment type="miscellaneous">
    <text evidence="8">In eukaryotes there are cytoplasmic, mitochondrial and chloroplastic isozymes.</text>
</comment>
<comment type="subunit">
    <text evidence="3 8">Homodimer.</text>
</comment>
<organism evidence="11">
    <name type="scientific">Naegleria gruberi</name>
    <name type="common">Amoeba</name>
    <dbReference type="NCBI Taxonomy" id="5762"/>
    <lineage>
        <taxon>Eukaryota</taxon>
        <taxon>Discoba</taxon>
        <taxon>Heterolobosea</taxon>
        <taxon>Tetramitia</taxon>
        <taxon>Eutetramitia</taxon>
        <taxon>Vahlkampfiidae</taxon>
        <taxon>Naegleria</taxon>
    </lineage>
</organism>
<keyword evidence="6" id="KW-0663">Pyridoxal phosphate</keyword>
<dbReference type="GO" id="GO:0030170">
    <property type="term" value="F:pyridoxal phosphate binding"/>
    <property type="evidence" value="ECO:0007669"/>
    <property type="project" value="InterPro"/>
</dbReference>
<dbReference type="PRINTS" id="PR00799">
    <property type="entry name" value="TRANSAMINASE"/>
</dbReference>
<dbReference type="InterPro" id="IPR015422">
    <property type="entry name" value="PyrdxlP-dep_Trfase_small"/>
</dbReference>
<dbReference type="InterPro" id="IPR015421">
    <property type="entry name" value="PyrdxlP-dep_Trfase_major"/>
</dbReference>
<evidence type="ECO:0000256" key="5">
    <source>
        <dbReference type="ARBA" id="ARBA00022679"/>
    </source>
</evidence>
<evidence type="ECO:0000256" key="1">
    <source>
        <dbReference type="ARBA" id="ARBA00001933"/>
    </source>
</evidence>
<dbReference type="GO" id="GO:0004069">
    <property type="term" value="F:L-aspartate:2-oxoglutarate aminotransferase activity"/>
    <property type="evidence" value="ECO:0007669"/>
    <property type="project" value="UniProtKB-EC"/>
</dbReference>
<dbReference type="CDD" id="cd00609">
    <property type="entry name" value="AAT_like"/>
    <property type="match status" value="1"/>
</dbReference>
<dbReference type="FunCoup" id="D2V5T4">
    <property type="interactions" value="396"/>
</dbReference>
<proteinExistence type="inferred from homology"/>
<dbReference type="Proteomes" id="UP000006671">
    <property type="component" value="Unassembled WGS sequence"/>
</dbReference>
<dbReference type="EMBL" id="GG738853">
    <property type="protein sequence ID" value="EFC47850.1"/>
    <property type="molecule type" value="Genomic_DNA"/>
</dbReference>
<dbReference type="Gene3D" id="3.40.640.10">
    <property type="entry name" value="Type I PLP-dependent aspartate aminotransferase-like (Major domain)"/>
    <property type="match status" value="1"/>
</dbReference>
<evidence type="ECO:0000313" key="11">
    <source>
        <dbReference type="Proteomes" id="UP000006671"/>
    </source>
</evidence>
<dbReference type="STRING" id="5762.D2V5T4"/>
<evidence type="ECO:0000256" key="2">
    <source>
        <dbReference type="ARBA" id="ARBA00007441"/>
    </source>
</evidence>
<dbReference type="VEuPathDB" id="AmoebaDB:NAEGRDRAFT_83004"/>
<comment type="cofactor">
    <cofactor evidence="1">
        <name>pyridoxal 5'-phosphate</name>
        <dbReference type="ChEBI" id="CHEBI:597326"/>
    </cofactor>
</comment>
<keyword evidence="4 8" id="KW-0032">Aminotransferase</keyword>
<accession>D2V5T4</accession>
<name>D2V5T4_NAEGR</name>
<keyword evidence="5 8" id="KW-0808">Transferase</keyword>
<evidence type="ECO:0000259" key="9">
    <source>
        <dbReference type="Pfam" id="PF00155"/>
    </source>
</evidence>
<dbReference type="InterPro" id="IPR015424">
    <property type="entry name" value="PyrdxlP-dep_Trfase"/>
</dbReference>
<gene>
    <name evidence="10" type="ORF">NAEGRDRAFT_83004</name>
</gene>
<dbReference type="Gene3D" id="3.90.1150.10">
    <property type="entry name" value="Aspartate Aminotransferase, domain 1"/>
    <property type="match status" value="1"/>
</dbReference>
<dbReference type="PROSITE" id="PS00105">
    <property type="entry name" value="AA_TRANSFER_CLASS_1"/>
    <property type="match status" value="1"/>
</dbReference>
<evidence type="ECO:0000256" key="7">
    <source>
        <dbReference type="ARBA" id="ARBA00049185"/>
    </source>
</evidence>
<dbReference type="FunFam" id="3.40.640.10:FF:000015">
    <property type="entry name" value="Aspartate aminotransferase"/>
    <property type="match status" value="1"/>
</dbReference>
<dbReference type="SUPFAM" id="SSF53383">
    <property type="entry name" value="PLP-dependent transferases"/>
    <property type="match status" value="1"/>
</dbReference>